<keyword evidence="2" id="KW-1185">Reference proteome</keyword>
<evidence type="ECO:0000313" key="1">
    <source>
        <dbReference type="EMBL" id="MCI44446.1"/>
    </source>
</evidence>
<protein>
    <submittedName>
        <fullName evidence="1">Uncharacterized protein</fullName>
    </submittedName>
</protein>
<reference evidence="1 2" key="1">
    <citation type="journal article" date="2018" name="Front. Plant Sci.">
        <title>Red Clover (Trifolium pratense) and Zigzag Clover (T. medium) - A Picture of Genomic Similarities and Differences.</title>
        <authorList>
            <person name="Dluhosova J."/>
            <person name="Istvanek J."/>
            <person name="Nedelnik J."/>
            <person name="Repkova J."/>
        </authorList>
    </citation>
    <scope>NUCLEOTIDE SEQUENCE [LARGE SCALE GENOMIC DNA]</scope>
    <source>
        <strain evidence="2">cv. 10/8</strain>
        <tissue evidence="1">Leaf</tissue>
    </source>
</reference>
<name>A0A392S9B7_9FABA</name>
<evidence type="ECO:0000313" key="2">
    <source>
        <dbReference type="Proteomes" id="UP000265520"/>
    </source>
</evidence>
<dbReference type="AlphaFoldDB" id="A0A392S9B7"/>
<comment type="caution">
    <text evidence="1">The sequence shown here is derived from an EMBL/GenBank/DDBJ whole genome shotgun (WGS) entry which is preliminary data.</text>
</comment>
<sequence length="18" mass="1973">MKLCGREEVVGGIEEVPQ</sequence>
<proteinExistence type="predicted"/>
<dbReference type="EMBL" id="LXQA010330715">
    <property type="protein sequence ID" value="MCI44446.1"/>
    <property type="molecule type" value="Genomic_DNA"/>
</dbReference>
<organism evidence="1 2">
    <name type="scientific">Trifolium medium</name>
    <dbReference type="NCBI Taxonomy" id="97028"/>
    <lineage>
        <taxon>Eukaryota</taxon>
        <taxon>Viridiplantae</taxon>
        <taxon>Streptophyta</taxon>
        <taxon>Embryophyta</taxon>
        <taxon>Tracheophyta</taxon>
        <taxon>Spermatophyta</taxon>
        <taxon>Magnoliopsida</taxon>
        <taxon>eudicotyledons</taxon>
        <taxon>Gunneridae</taxon>
        <taxon>Pentapetalae</taxon>
        <taxon>rosids</taxon>
        <taxon>fabids</taxon>
        <taxon>Fabales</taxon>
        <taxon>Fabaceae</taxon>
        <taxon>Papilionoideae</taxon>
        <taxon>50 kb inversion clade</taxon>
        <taxon>NPAAA clade</taxon>
        <taxon>Hologalegina</taxon>
        <taxon>IRL clade</taxon>
        <taxon>Trifolieae</taxon>
        <taxon>Trifolium</taxon>
    </lineage>
</organism>
<feature type="non-terminal residue" evidence="1">
    <location>
        <position position="18"/>
    </location>
</feature>
<accession>A0A392S9B7</accession>
<dbReference type="Proteomes" id="UP000265520">
    <property type="component" value="Unassembled WGS sequence"/>
</dbReference>